<dbReference type="SUPFAM" id="SSF48557">
    <property type="entry name" value="L-aspartase-like"/>
    <property type="match status" value="1"/>
</dbReference>
<dbReference type="GO" id="GO:0003824">
    <property type="term" value="F:catalytic activity"/>
    <property type="evidence" value="ECO:0007669"/>
    <property type="project" value="InterPro"/>
</dbReference>
<feature type="domain" description="Fumarate lyase N-terminal" evidence="1">
    <location>
        <begin position="89"/>
        <end position="249"/>
    </location>
</feature>
<sequence>MSAPPSLKTPATAVAVSRRSVATPRATGLRGACAPPTRRLRCSASAAVAGASTEMADAPLDWAERSLEELHSLPDHDTFCLMALSPLDGRYDRFVKELMPFFSEFGLIRYRVLIEIKWLLKLSQIPEITEVPQFSKEAQSLLNAIIENFCIDDAKEVKKIEKVTNHDVKAVEYFLKQRCSSNPEIAKVSEFFHFGCTSEDINNLSHALALKEGVNKVMFPAMIDLCRAMCSLATQNSGYPMLARTHGQHHQQLWERRWQTSRPDYLI</sequence>
<protein>
    <recommendedName>
        <fullName evidence="1">Fumarate lyase N-terminal domain-containing protein</fullName>
    </recommendedName>
</protein>
<dbReference type="Gene3D" id="1.20.200.10">
    <property type="entry name" value="Fumarase/aspartase (Central domain)"/>
    <property type="match status" value="1"/>
</dbReference>
<dbReference type="Proteomes" id="UP000007305">
    <property type="component" value="Chromosome 9"/>
</dbReference>
<dbReference type="InterPro" id="IPR008948">
    <property type="entry name" value="L-Aspartase-like"/>
</dbReference>
<organism evidence="2 3">
    <name type="scientific">Zea mays</name>
    <name type="common">Maize</name>
    <dbReference type="NCBI Taxonomy" id="4577"/>
    <lineage>
        <taxon>Eukaryota</taxon>
        <taxon>Viridiplantae</taxon>
        <taxon>Streptophyta</taxon>
        <taxon>Embryophyta</taxon>
        <taxon>Tracheophyta</taxon>
        <taxon>Spermatophyta</taxon>
        <taxon>Magnoliopsida</taxon>
        <taxon>Liliopsida</taxon>
        <taxon>Poales</taxon>
        <taxon>Poaceae</taxon>
        <taxon>PACMAD clade</taxon>
        <taxon>Panicoideae</taxon>
        <taxon>Andropogonodae</taxon>
        <taxon>Andropogoneae</taxon>
        <taxon>Tripsacinae</taxon>
        <taxon>Zea</taxon>
    </lineage>
</organism>
<proteinExistence type="evidence at protein level"/>
<accession>A0A804R7J6</accession>
<dbReference type="PANTHER" id="PTHR43411:SF1">
    <property type="entry name" value="ADENYLOSUCCINATE LYASE"/>
    <property type="match status" value="1"/>
</dbReference>
<dbReference type="InterPro" id="IPR024083">
    <property type="entry name" value="Fumarase/histidase_N"/>
</dbReference>
<dbReference type="Gramene" id="Zm00001eb395810_T003">
    <property type="protein sequence ID" value="Zm00001eb395810_P003"/>
    <property type="gene ID" value="Zm00001eb395810"/>
</dbReference>
<dbReference type="InterPro" id="IPR022761">
    <property type="entry name" value="Fumarate_lyase_N"/>
</dbReference>
<keyword evidence="4" id="KW-1267">Proteomics identification</keyword>
<reference evidence="3" key="1">
    <citation type="journal article" date="2009" name="Science">
        <title>The B73 maize genome: complexity, diversity, and dynamics.</title>
        <authorList>
            <person name="Schnable P.S."/>
            <person name="Ware D."/>
            <person name="Fulton R.S."/>
            <person name="Stein J.C."/>
            <person name="Wei F."/>
            <person name="Pasternak S."/>
            <person name="Liang C."/>
            <person name="Zhang J."/>
            <person name="Fulton L."/>
            <person name="Graves T.A."/>
            <person name="Minx P."/>
            <person name="Reily A.D."/>
            <person name="Courtney L."/>
            <person name="Kruchowski S.S."/>
            <person name="Tomlinson C."/>
            <person name="Strong C."/>
            <person name="Delehaunty K."/>
            <person name="Fronick C."/>
            <person name="Courtney B."/>
            <person name="Rock S.M."/>
            <person name="Belter E."/>
            <person name="Du F."/>
            <person name="Kim K."/>
            <person name="Abbott R.M."/>
            <person name="Cotton M."/>
            <person name="Levy A."/>
            <person name="Marchetto P."/>
            <person name="Ochoa K."/>
            <person name="Jackson S.M."/>
            <person name="Gillam B."/>
            <person name="Chen W."/>
            <person name="Yan L."/>
            <person name="Higginbotham J."/>
            <person name="Cardenas M."/>
            <person name="Waligorski J."/>
            <person name="Applebaum E."/>
            <person name="Phelps L."/>
            <person name="Falcone J."/>
            <person name="Kanchi K."/>
            <person name="Thane T."/>
            <person name="Scimone A."/>
            <person name="Thane N."/>
            <person name="Henke J."/>
            <person name="Wang T."/>
            <person name="Ruppert J."/>
            <person name="Shah N."/>
            <person name="Rotter K."/>
            <person name="Hodges J."/>
            <person name="Ingenthron E."/>
            <person name="Cordes M."/>
            <person name="Kohlberg S."/>
            <person name="Sgro J."/>
            <person name="Delgado B."/>
            <person name="Mead K."/>
            <person name="Chinwalla A."/>
            <person name="Leonard S."/>
            <person name="Crouse K."/>
            <person name="Collura K."/>
            <person name="Kudrna D."/>
            <person name="Currie J."/>
            <person name="He R."/>
            <person name="Angelova A."/>
            <person name="Rajasekar S."/>
            <person name="Mueller T."/>
            <person name="Lomeli R."/>
            <person name="Scara G."/>
            <person name="Ko A."/>
            <person name="Delaney K."/>
            <person name="Wissotski M."/>
            <person name="Lopez G."/>
            <person name="Campos D."/>
            <person name="Braidotti M."/>
            <person name="Ashley E."/>
            <person name="Golser W."/>
            <person name="Kim H."/>
            <person name="Lee S."/>
            <person name="Lin J."/>
            <person name="Dujmic Z."/>
            <person name="Kim W."/>
            <person name="Talag J."/>
            <person name="Zuccolo A."/>
            <person name="Fan C."/>
            <person name="Sebastian A."/>
            <person name="Kramer M."/>
            <person name="Spiegel L."/>
            <person name="Nascimento L."/>
            <person name="Zutavern T."/>
            <person name="Miller B."/>
            <person name="Ambroise C."/>
            <person name="Muller S."/>
            <person name="Spooner W."/>
            <person name="Narechania A."/>
            <person name="Ren L."/>
            <person name="Wei S."/>
            <person name="Kumari S."/>
            <person name="Faga B."/>
            <person name="Levy M.J."/>
            <person name="McMahan L."/>
            <person name="Van Buren P."/>
            <person name="Vaughn M.W."/>
            <person name="Ying K."/>
            <person name="Yeh C.-T."/>
            <person name="Emrich S.J."/>
            <person name="Jia Y."/>
            <person name="Kalyanaraman A."/>
            <person name="Hsia A.-P."/>
            <person name="Barbazuk W.B."/>
            <person name="Baucom R.S."/>
            <person name="Brutnell T.P."/>
            <person name="Carpita N.C."/>
            <person name="Chaparro C."/>
            <person name="Chia J.-M."/>
            <person name="Deragon J.-M."/>
            <person name="Estill J.C."/>
            <person name="Fu Y."/>
            <person name="Jeddeloh J.A."/>
            <person name="Han Y."/>
            <person name="Lee H."/>
            <person name="Li P."/>
            <person name="Lisch D.R."/>
            <person name="Liu S."/>
            <person name="Liu Z."/>
            <person name="Nagel D.H."/>
            <person name="McCann M.C."/>
            <person name="SanMiguel P."/>
            <person name="Myers A.M."/>
            <person name="Nettleton D."/>
            <person name="Nguyen J."/>
            <person name="Penning B.W."/>
            <person name="Ponnala L."/>
            <person name="Schneider K.L."/>
            <person name="Schwartz D.C."/>
            <person name="Sharma A."/>
            <person name="Soderlund C."/>
            <person name="Springer N.M."/>
            <person name="Sun Q."/>
            <person name="Wang H."/>
            <person name="Waterman M."/>
            <person name="Westerman R."/>
            <person name="Wolfgruber T.K."/>
            <person name="Yang L."/>
            <person name="Yu Y."/>
            <person name="Zhang L."/>
            <person name="Zhou S."/>
            <person name="Zhu Q."/>
            <person name="Bennetzen J.L."/>
            <person name="Dawe R.K."/>
            <person name="Jiang J."/>
            <person name="Jiang N."/>
            <person name="Presting G.G."/>
            <person name="Wessler S.R."/>
            <person name="Aluru S."/>
            <person name="Martienssen R.A."/>
            <person name="Clifton S.W."/>
            <person name="McCombie W.R."/>
            <person name="Wing R.A."/>
            <person name="Wilson R.K."/>
        </authorList>
    </citation>
    <scope>NUCLEOTIDE SEQUENCE [LARGE SCALE GENOMIC DNA]</scope>
    <source>
        <strain evidence="3">cv. B73</strain>
    </source>
</reference>
<dbReference type="PANTHER" id="PTHR43411">
    <property type="entry name" value="ADENYLOSUCCINATE LYASE"/>
    <property type="match status" value="1"/>
</dbReference>
<dbReference type="Gene3D" id="1.10.275.10">
    <property type="entry name" value="Fumarase/aspartase (N-terminal domain)"/>
    <property type="match status" value="1"/>
</dbReference>
<dbReference type="InterPro" id="IPR047136">
    <property type="entry name" value="PurB_bact"/>
</dbReference>
<evidence type="ECO:0007829" key="4">
    <source>
        <dbReference type="PeptideAtlas" id="A0A804R7J6"/>
    </source>
</evidence>
<dbReference type="EnsemblPlants" id="Zm00001eb395810_T003">
    <property type="protein sequence ID" value="Zm00001eb395810_P003"/>
    <property type="gene ID" value="Zm00001eb395810"/>
</dbReference>
<evidence type="ECO:0000259" key="1">
    <source>
        <dbReference type="Pfam" id="PF00206"/>
    </source>
</evidence>
<reference evidence="2" key="3">
    <citation type="submission" date="2021-05" db="UniProtKB">
        <authorList>
            <consortium name="EnsemblPlants"/>
        </authorList>
    </citation>
    <scope>IDENTIFICATION</scope>
    <source>
        <strain evidence="2">cv. B73</strain>
    </source>
</reference>
<dbReference type="Pfam" id="PF00206">
    <property type="entry name" value="Lyase_1"/>
    <property type="match status" value="1"/>
</dbReference>
<reference evidence="2" key="2">
    <citation type="submission" date="2019-07" db="EMBL/GenBank/DDBJ databases">
        <authorList>
            <person name="Seetharam A."/>
            <person name="Woodhouse M."/>
            <person name="Cannon E."/>
        </authorList>
    </citation>
    <scope>NUCLEOTIDE SEQUENCE [LARGE SCALE GENOMIC DNA]</scope>
    <source>
        <strain evidence="2">cv. B73</strain>
    </source>
</reference>
<evidence type="ECO:0000313" key="3">
    <source>
        <dbReference type="Proteomes" id="UP000007305"/>
    </source>
</evidence>
<evidence type="ECO:0000313" key="2">
    <source>
        <dbReference type="EnsemblPlants" id="Zm00001eb395810_P003"/>
    </source>
</evidence>
<name>A0A804R7J6_MAIZE</name>
<keyword evidence="3" id="KW-1185">Reference proteome</keyword>
<dbReference type="AlphaFoldDB" id="A0A804R7J6"/>
<gene>
    <name evidence="2" type="primary">LOC100193777</name>
</gene>